<dbReference type="STRING" id="416943.SAMN05445871_5637"/>
<reference evidence="7" key="1">
    <citation type="submission" date="2016-10" db="EMBL/GenBank/DDBJ databases">
        <authorList>
            <person name="Varghese N."/>
            <person name="Submissions S."/>
        </authorList>
    </citation>
    <scope>NUCLEOTIDE SEQUENCE [LARGE SCALE GENOMIC DNA]</scope>
    <source>
        <strain evidence="7">LMG 26416</strain>
    </source>
</reference>
<dbReference type="Gene3D" id="1.10.357.10">
    <property type="entry name" value="Tetracycline Repressor, domain 2"/>
    <property type="match status" value="1"/>
</dbReference>
<evidence type="ECO:0000256" key="2">
    <source>
        <dbReference type="ARBA" id="ARBA00023125"/>
    </source>
</evidence>
<dbReference type="InterPro" id="IPR036271">
    <property type="entry name" value="Tet_transcr_reg_TetR-rel_C_sf"/>
</dbReference>
<dbReference type="InterPro" id="IPR011075">
    <property type="entry name" value="TetR_C"/>
</dbReference>
<gene>
    <name evidence="6" type="ORF">SAMN05192542_101606</name>
</gene>
<keyword evidence="7" id="KW-1185">Reference proteome</keyword>
<dbReference type="OrthoDB" id="9798857at2"/>
<accession>A0A1H7GBF4</accession>
<keyword evidence="3" id="KW-0804">Transcription</keyword>
<dbReference type="PANTHER" id="PTHR47506:SF7">
    <property type="entry name" value="TRANSCRIPTIONAL REGULATORY PROTEIN"/>
    <property type="match status" value="1"/>
</dbReference>
<keyword evidence="2 4" id="KW-0238">DNA-binding</keyword>
<dbReference type="Pfam" id="PF16925">
    <property type="entry name" value="TetR_C_13"/>
    <property type="match status" value="1"/>
</dbReference>
<name>A0A1H7GBF4_9BURK</name>
<sequence>MKTPAGRKALSHERIVQSASRVLRRDGFTGVGVADVMKSAGLTHGGFYAHFDSRDALLAEAIEAASLDSIARIEAAMPQLQAQGMSAFRALVEAYLSPQHIDDCEQGCPMPALCAEMPRQAPEVRGASRHILKRMHGLVERTLPAHAPPAAAWAVVGALSGAVQLARAFGDTDEGRAVLAQTKDELLARYDT</sequence>
<feature type="domain" description="HTH tetR-type" evidence="5">
    <location>
        <begin position="9"/>
        <end position="69"/>
    </location>
</feature>
<dbReference type="SUPFAM" id="SSF48498">
    <property type="entry name" value="Tetracyclin repressor-like, C-terminal domain"/>
    <property type="match status" value="1"/>
</dbReference>
<evidence type="ECO:0000313" key="7">
    <source>
        <dbReference type="Proteomes" id="UP000199120"/>
    </source>
</evidence>
<proteinExistence type="predicted"/>
<evidence type="ECO:0000256" key="4">
    <source>
        <dbReference type="PROSITE-ProRule" id="PRU00335"/>
    </source>
</evidence>
<dbReference type="InterPro" id="IPR001647">
    <property type="entry name" value="HTH_TetR"/>
</dbReference>
<evidence type="ECO:0000256" key="1">
    <source>
        <dbReference type="ARBA" id="ARBA00023015"/>
    </source>
</evidence>
<feature type="DNA-binding region" description="H-T-H motif" evidence="4">
    <location>
        <begin position="32"/>
        <end position="51"/>
    </location>
</feature>
<dbReference type="Gene3D" id="1.10.10.60">
    <property type="entry name" value="Homeodomain-like"/>
    <property type="match status" value="1"/>
</dbReference>
<protein>
    <submittedName>
        <fullName evidence="6">DNA-binding transcriptional regulator, AcrR family</fullName>
    </submittedName>
</protein>
<dbReference type="Proteomes" id="UP000199120">
    <property type="component" value="Unassembled WGS sequence"/>
</dbReference>
<dbReference type="AlphaFoldDB" id="A0A1H7GBF4"/>
<dbReference type="RefSeq" id="WP_090551864.1">
    <property type="nucleotide sequence ID" value="NZ_QJJT01000006.1"/>
</dbReference>
<dbReference type="SUPFAM" id="SSF46689">
    <property type="entry name" value="Homeodomain-like"/>
    <property type="match status" value="1"/>
</dbReference>
<dbReference type="Pfam" id="PF00440">
    <property type="entry name" value="TetR_N"/>
    <property type="match status" value="1"/>
</dbReference>
<dbReference type="GO" id="GO:0003677">
    <property type="term" value="F:DNA binding"/>
    <property type="evidence" value="ECO:0007669"/>
    <property type="project" value="UniProtKB-UniRule"/>
</dbReference>
<dbReference type="PANTHER" id="PTHR47506">
    <property type="entry name" value="TRANSCRIPTIONAL REGULATORY PROTEIN"/>
    <property type="match status" value="1"/>
</dbReference>
<dbReference type="InterPro" id="IPR009057">
    <property type="entry name" value="Homeodomain-like_sf"/>
</dbReference>
<organism evidence="6 7">
    <name type="scientific">Paraburkholderia caballeronis</name>
    <dbReference type="NCBI Taxonomy" id="416943"/>
    <lineage>
        <taxon>Bacteria</taxon>
        <taxon>Pseudomonadati</taxon>
        <taxon>Pseudomonadota</taxon>
        <taxon>Betaproteobacteria</taxon>
        <taxon>Burkholderiales</taxon>
        <taxon>Burkholderiaceae</taxon>
        <taxon>Paraburkholderia</taxon>
    </lineage>
</organism>
<evidence type="ECO:0000259" key="5">
    <source>
        <dbReference type="PROSITE" id="PS50977"/>
    </source>
</evidence>
<dbReference type="EMBL" id="FOAJ01000001">
    <property type="protein sequence ID" value="SEK33155.1"/>
    <property type="molecule type" value="Genomic_DNA"/>
</dbReference>
<keyword evidence="1" id="KW-0805">Transcription regulation</keyword>
<evidence type="ECO:0000313" key="6">
    <source>
        <dbReference type="EMBL" id="SEK33155.1"/>
    </source>
</evidence>
<evidence type="ECO:0000256" key="3">
    <source>
        <dbReference type="ARBA" id="ARBA00023163"/>
    </source>
</evidence>
<dbReference type="PRINTS" id="PR00455">
    <property type="entry name" value="HTHTETR"/>
</dbReference>
<dbReference type="PROSITE" id="PS50977">
    <property type="entry name" value="HTH_TETR_2"/>
    <property type="match status" value="1"/>
</dbReference>